<dbReference type="Gene3D" id="1.10.150.280">
    <property type="entry name" value="AF1531-like domain"/>
    <property type="match status" value="1"/>
</dbReference>
<dbReference type="PANTHER" id="PTHR21180:SF32">
    <property type="entry name" value="ENDONUCLEASE_EXONUCLEASE_PHOSPHATASE FAMILY DOMAIN-CONTAINING PROTEIN 1"/>
    <property type="match status" value="1"/>
</dbReference>
<organism evidence="2 3">
    <name type="scientific">Mesoflavibacter profundi</name>
    <dbReference type="NCBI Taxonomy" id="2708110"/>
    <lineage>
        <taxon>Bacteria</taxon>
        <taxon>Pseudomonadati</taxon>
        <taxon>Bacteroidota</taxon>
        <taxon>Flavobacteriia</taxon>
        <taxon>Flavobacteriales</taxon>
        <taxon>Flavobacteriaceae</taxon>
        <taxon>Mesoflavibacter</taxon>
    </lineage>
</organism>
<proteinExistence type="predicted"/>
<dbReference type="InterPro" id="IPR010994">
    <property type="entry name" value="RuvA_2-like"/>
</dbReference>
<comment type="caution">
    <text evidence="2">The sequence shown here is derived from an EMBL/GenBank/DDBJ whole genome shotgun (WGS) entry which is preliminary data.</text>
</comment>
<dbReference type="InterPro" id="IPR051675">
    <property type="entry name" value="Endo/Exo/Phosphatase_dom_1"/>
</dbReference>
<evidence type="ECO:0000256" key="1">
    <source>
        <dbReference type="SAM" id="Phobius"/>
    </source>
</evidence>
<dbReference type="RefSeq" id="WP_106688298.1">
    <property type="nucleotide sequence ID" value="NZ_JAPFGC010000002.1"/>
</dbReference>
<reference evidence="2" key="1">
    <citation type="submission" date="2022-11" db="EMBL/GenBank/DDBJ databases">
        <title>Refractory cell wall polysaccharides provide important carbon source for microbial heterotrophs in the hadal ocean.</title>
        <authorList>
            <person name="Zhu X."/>
        </authorList>
    </citation>
    <scope>NUCLEOTIDE SEQUENCE</scope>
    <source>
        <strain evidence="2">MTRN7</strain>
    </source>
</reference>
<accession>A0ABT4RZU7</accession>
<dbReference type="Pfam" id="PF12836">
    <property type="entry name" value="HHH_3"/>
    <property type="match status" value="2"/>
</dbReference>
<dbReference type="SUPFAM" id="SSF47781">
    <property type="entry name" value="RuvA domain 2-like"/>
    <property type="match status" value="2"/>
</dbReference>
<dbReference type="Gene3D" id="1.10.150.320">
    <property type="entry name" value="Photosystem II 12 kDa extrinsic protein"/>
    <property type="match status" value="1"/>
</dbReference>
<feature type="transmembrane region" description="Helical" evidence="1">
    <location>
        <begin position="16"/>
        <end position="35"/>
    </location>
</feature>
<evidence type="ECO:0000313" key="2">
    <source>
        <dbReference type="EMBL" id="MDA0177163.1"/>
    </source>
</evidence>
<protein>
    <submittedName>
        <fullName evidence="2">Helix-hairpin-helix domain-containing protein</fullName>
    </submittedName>
</protein>
<dbReference type="Proteomes" id="UP001149142">
    <property type="component" value="Unassembled WGS sequence"/>
</dbReference>
<name>A0ABT4RZU7_9FLAO</name>
<keyword evidence="1" id="KW-1133">Transmembrane helix</keyword>
<keyword evidence="1" id="KW-0472">Membrane</keyword>
<evidence type="ECO:0000313" key="3">
    <source>
        <dbReference type="Proteomes" id="UP001149142"/>
    </source>
</evidence>
<sequence length="294" mass="34007">MKFQSHFSFTKQQRNGIFLLFSIIVIIQLFIFFVLPSLDSPTINSNKTPEQITAFITQIDSLKAIEVENRKPKIYPFNPNFITDYKGYTLGMTQEEIDRLLRFRSKDKWINSSQQFQEVTKVSDSLLNKISPYFKFPEWVKNSRTKVSPNYVSTNSKLDSSKKIDLNTATISDLKKIYGIGDALSARIVNHREKINGFNDFVELTEVYGLTAEVIDRIKTQFVILTPRKIKKINLNTATKSELVTVQYIDYEIAHQIIETRTLLDGFSNLDQLKKVKGFPLKKFDIIKLSLQLN</sequence>
<keyword evidence="1" id="KW-0812">Transmembrane</keyword>
<dbReference type="EMBL" id="JAPFGC010000002">
    <property type="protein sequence ID" value="MDA0177163.1"/>
    <property type="molecule type" value="Genomic_DNA"/>
</dbReference>
<keyword evidence="3" id="KW-1185">Reference proteome</keyword>
<gene>
    <name evidence="2" type="ORF">OOZ35_06630</name>
</gene>
<dbReference type="PANTHER" id="PTHR21180">
    <property type="entry name" value="ENDONUCLEASE/EXONUCLEASE/PHOSPHATASE FAMILY DOMAIN-CONTAINING PROTEIN 1"/>
    <property type="match status" value="1"/>
</dbReference>